<evidence type="ECO:0000313" key="1">
    <source>
        <dbReference type="EMBL" id="JAD60691.1"/>
    </source>
</evidence>
<dbReference type="AlphaFoldDB" id="A0A0A9BBJ2"/>
<sequence>MATVTEPMLLVKNMYSHQILSTSRDLLLKCYG</sequence>
<protein>
    <submittedName>
        <fullName evidence="1">Uncharacterized protein</fullName>
    </submittedName>
</protein>
<dbReference type="EMBL" id="GBRH01237204">
    <property type="protein sequence ID" value="JAD60691.1"/>
    <property type="molecule type" value="Transcribed_RNA"/>
</dbReference>
<accession>A0A0A9BBJ2</accession>
<name>A0A0A9BBJ2_ARUDO</name>
<reference evidence="1" key="2">
    <citation type="journal article" date="2015" name="Data Brief">
        <title>Shoot transcriptome of the giant reed, Arundo donax.</title>
        <authorList>
            <person name="Barrero R.A."/>
            <person name="Guerrero F.D."/>
            <person name="Moolhuijzen P."/>
            <person name="Goolsby J.A."/>
            <person name="Tidwell J."/>
            <person name="Bellgard S.E."/>
            <person name="Bellgard M.I."/>
        </authorList>
    </citation>
    <scope>NUCLEOTIDE SEQUENCE</scope>
    <source>
        <tissue evidence="1">Shoot tissue taken approximately 20 cm above the soil surface</tissue>
    </source>
</reference>
<organism evidence="1">
    <name type="scientific">Arundo donax</name>
    <name type="common">Giant reed</name>
    <name type="synonym">Donax arundinaceus</name>
    <dbReference type="NCBI Taxonomy" id="35708"/>
    <lineage>
        <taxon>Eukaryota</taxon>
        <taxon>Viridiplantae</taxon>
        <taxon>Streptophyta</taxon>
        <taxon>Embryophyta</taxon>
        <taxon>Tracheophyta</taxon>
        <taxon>Spermatophyta</taxon>
        <taxon>Magnoliopsida</taxon>
        <taxon>Liliopsida</taxon>
        <taxon>Poales</taxon>
        <taxon>Poaceae</taxon>
        <taxon>PACMAD clade</taxon>
        <taxon>Arundinoideae</taxon>
        <taxon>Arundineae</taxon>
        <taxon>Arundo</taxon>
    </lineage>
</organism>
<reference evidence="1" key="1">
    <citation type="submission" date="2014-09" db="EMBL/GenBank/DDBJ databases">
        <authorList>
            <person name="Magalhaes I.L.F."/>
            <person name="Oliveira U."/>
            <person name="Santos F.R."/>
            <person name="Vidigal T.H.D.A."/>
            <person name="Brescovit A.D."/>
            <person name="Santos A.J."/>
        </authorList>
    </citation>
    <scope>NUCLEOTIDE SEQUENCE</scope>
    <source>
        <tissue evidence="1">Shoot tissue taken approximately 20 cm above the soil surface</tissue>
    </source>
</reference>
<proteinExistence type="predicted"/>